<dbReference type="Proteomes" id="UP000026739">
    <property type="component" value="Unassembled WGS sequence"/>
</dbReference>
<evidence type="ECO:0000313" key="2">
    <source>
        <dbReference type="Proteomes" id="UP000026739"/>
    </source>
</evidence>
<dbReference type="AlphaFoldDB" id="A0A059L378"/>
<proteinExistence type="predicted"/>
<gene>
    <name evidence="1" type="ORF">V466_11875</name>
</gene>
<dbReference type="InterPro" id="IPR025534">
    <property type="entry name" value="DUF4420"/>
</dbReference>
<comment type="caution">
    <text evidence="1">The sequence shown here is derived from an EMBL/GenBank/DDBJ whole genome shotgun (WGS) entry which is preliminary data.</text>
</comment>
<dbReference type="eggNOG" id="ENOG50326PI">
    <property type="taxonomic scope" value="Bacteria"/>
</dbReference>
<evidence type="ECO:0000313" key="1">
    <source>
        <dbReference type="EMBL" id="KDD68792.1"/>
    </source>
</evidence>
<sequence length="294" mass="32361">MAFANVREGSMVSVRSGQAENEAWVFREDGRFGVAVPLVSNLRIHEFFAGAKLGAVERDVGGHVRTLLRLDSEFEALRNEFAVVCAQFIDPGVDGQERLALTADPLAWWNRWRQLLGNANWDRRAYSSLGELLALERLRSQGIDAKWIGPLQGAVDIQATGASYEVKSTLSRYGSVVHIAGQFQLQRSKHVPLHLIHQRFEPSTVGDSIDSVVRRLVECGMDVEDLEALLTRDGLHAGGAARAETYRLLESTVYVVNDEFPSITPSSFLAGVVPAGIVSIEYDVDLSALHGQTF</sequence>
<protein>
    <recommendedName>
        <fullName evidence="3">PD-(D/E)XK motif protein</fullName>
    </recommendedName>
</protein>
<dbReference type="EMBL" id="AZQQ01000075">
    <property type="protein sequence ID" value="KDD68792.1"/>
    <property type="molecule type" value="Genomic_DNA"/>
</dbReference>
<accession>A0A059L378</accession>
<organism evidence="1 2">
    <name type="scientific">Pseudomonas mandelii PD30</name>
    <dbReference type="NCBI Taxonomy" id="1419583"/>
    <lineage>
        <taxon>Bacteria</taxon>
        <taxon>Pseudomonadati</taxon>
        <taxon>Pseudomonadota</taxon>
        <taxon>Gammaproteobacteria</taxon>
        <taxon>Pseudomonadales</taxon>
        <taxon>Pseudomonadaceae</taxon>
        <taxon>Pseudomonas</taxon>
    </lineage>
</organism>
<evidence type="ECO:0008006" key="3">
    <source>
        <dbReference type="Google" id="ProtNLM"/>
    </source>
</evidence>
<dbReference type="Pfam" id="PF14390">
    <property type="entry name" value="DUF4420"/>
    <property type="match status" value="1"/>
</dbReference>
<name>A0A059L378_9PSED</name>
<reference evidence="1 2" key="1">
    <citation type="submission" date="2013-12" db="EMBL/GenBank/DDBJ databases">
        <authorList>
            <person name="Formusa P.A."/>
            <person name="Habash M."/>
            <person name="Lee H."/>
            <person name="Trevors J.T."/>
        </authorList>
    </citation>
    <scope>NUCLEOTIDE SEQUENCE [LARGE SCALE GENOMIC DNA]</scope>
    <source>
        <strain evidence="1 2">PD30</strain>
    </source>
</reference>